<dbReference type="OrthoDB" id="162960at2"/>
<evidence type="ECO:0008006" key="10">
    <source>
        <dbReference type="Google" id="ProtNLM"/>
    </source>
</evidence>
<keyword evidence="5 7" id="KW-0472">Membrane</keyword>
<dbReference type="InterPro" id="IPR020948">
    <property type="entry name" value="P_starv_induced_PsiE-like"/>
</dbReference>
<evidence type="ECO:0000256" key="6">
    <source>
        <dbReference type="SAM" id="MobiDB-lite"/>
    </source>
</evidence>
<comment type="caution">
    <text evidence="8">The sequence shown here is derived from an EMBL/GenBank/DDBJ whole genome shotgun (WGS) entry which is preliminary data.</text>
</comment>
<feature type="region of interest" description="Disordered" evidence="6">
    <location>
        <begin position="1"/>
        <end position="23"/>
    </location>
</feature>
<feature type="transmembrane region" description="Helical" evidence="7">
    <location>
        <begin position="162"/>
        <end position="180"/>
    </location>
</feature>
<keyword evidence="9" id="KW-1185">Reference proteome</keyword>
<gene>
    <name evidence="8" type="ORF">KDA_71490</name>
</gene>
<dbReference type="AlphaFoldDB" id="A0A402BK02"/>
<feature type="transmembrane region" description="Helical" evidence="7">
    <location>
        <begin position="97"/>
        <end position="118"/>
    </location>
</feature>
<dbReference type="EMBL" id="BIFT01000002">
    <property type="protein sequence ID" value="GCE31665.1"/>
    <property type="molecule type" value="Genomic_DNA"/>
</dbReference>
<accession>A0A402BK02</accession>
<feature type="compositionally biased region" description="Polar residues" evidence="6">
    <location>
        <begin position="8"/>
        <end position="23"/>
    </location>
</feature>
<keyword evidence="3 7" id="KW-0812">Transmembrane</keyword>
<name>A0A402BK02_9CHLR</name>
<evidence type="ECO:0000256" key="5">
    <source>
        <dbReference type="ARBA" id="ARBA00023136"/>
    </source>
</evidence>
<dbReference type="GO" id="GO:0005886">
    <property type="term" value="C:plasma membrane"/>
    <property type="evidence" value="ECO:0007669"/>
    <property type="project" value="UniProtKB-SubCell"/>
</dbReference>
<comment type="subcellular location">
    <subcellularLocation>
        <location evidence="1">Cell membrane</location>
        <topology evidence="1">Multi-pass membrane protein</topology>
    </subcellularLocation>
</comment>
<reference evidence="9" key="1">
    <citation type="submission" date="2018-12" db="EMBL/GenBank/DDBJ databases">
        <title>Tengunoibacter tsumagoiensis gen. nov., sp. nov., Dictyobacter kobayashii sp. nov., D. alpinus sp. nov., and D. joshuensis sp. nov. and description of Dictyobacteraceae fam. nov. within the order Ktedonobacterales isolated from Tengu-no-mugimeshi.</title>
        <authorList>
            <person name="Wang C.M."/>
            <person name="Zheng Y."/>
            <person name="Sakai Y."/>
            <person name="Toyoda A."/>
            <person name="Minakuchi Y."/>
            <person name="Abe K."/>
            <person name="Yokota A."/>
            <person name="Yabe S."/>
        </authorList>
    </citation>
    <scope>NUCLEOTIDE SEQUENCE [LARGE SCALE GENOMIC DNA]</scope>
    <source>
        <strain evidence="9">Uno16</strain>
    </source>
</reference>
<evidence type="ECO:0000256" key="4">
    <source>
        <dbReference type="ARBA" id="ARBA00022989"/>
    </source>
</evidence>
<feature type="transmembrane region" description="Helical" evidence="7">
    <location>
        <begin position="124"/>
        <end position="141"/>
    </location>
</feature>
<evidence type="ECO:0000256" key="3">
    <source>
        <dbReference type="ARBA" id="ARBA00022692"/>
    </source>
</evidence>
<sequence length="189" mass="20322">MADRQQEMAGTNSSQPHQQPAQNHITYQPEDRPTLISSMLLDRATTVIYVLVGICFLLGTLIALGYGCWDVAVTLLGLSGMQGSEQSSAVANAIIKLIADLLLVLIMAEVLGTIIHYLKAHVTSLRPFLFIGIISATRGILSISAKLSVGKVENFNSVMIELGMYALIVLVLGITLKLLGRDFEIGPNG</sequence>
<evidence type="ECO:0000313" key="9">
    <source>
        <dbReference type="Proteomes" id="UP000287171"/>
    </source>
</evidence>
<evidence type="ECO:0000256" key="1">
    <source>
        <dbReference type="ARBA" id="ARBA00004651"/>
    </source>
</evidence>
<proteinExistence type="predicted"/>
<keyword evidence="2" id="KW-1003">Cell membrane</keyword>
<keyword evidence="4 7" id="KW-1133">Transmembrane helix</keyword>
<dbReference type="Pfam" id="PF06146">
    <property type="entry name" value="PsiE"/>
    <property type="match status" value="1"/>
</dbReference>
<evidence type="ECO:0000256" key="7">
    <source>
        <dbReference type="SAM" id="Phobius"/>
    </source>
</evidence>
<dbReference type="Proteomes" id="UP000287171">
    <property type="component" value="Unassembled WGS sequence"/>
</dbReference>
<evidence type="ECO:0000256" key="2">
    <source>
        <dbReference type="ARBA" id="ARBA00022475"/>
    </source>
</evidence>
<dbReference type="RefSeq" id="WP_126631606.1">
    <property type="nucleotide sequence ID" value="NZ_BIFT01000002.1"/>
</dbReference>
<feature type="transmembrane region" description="Helical" evidence="7">
    <location>
        <begin position="47"/>
        <end position="76"/>
    </location>
</feature>
<protein>
    <recommendedName>
        <fullName evidence="10">Phosphate-starvation-inducible E-like protein</fullName>
    </recommendedName>
</protein>
<organism evidence="8 9">
    <name type="scientific">Dictyobacter alpinus</name>
    <dbReference type="NCBI Taxonomy" id="2014873"/>
    <lineage>
        <taxon>Bacteria</taxon>
        <taxon>Bacillati</taxon>
        <taxon>Chloroflexota</taxon>
        <taxon>Ktedonobacteria</taxon>
        <taxon>Ktedonobacterales</taxon>
        <taxon>Dictyobacteraceae</taxon>
        <taxon>Dictyobacter</taxon>
    </lineage>
</organism>
<evidence type="ECO:0000313" key="8">
    <source>
        <dbReference type="EMBL" id="GCE31665.1"/>
    </source>
</evidence>